<sequence length="326" mass="35751">MDLKHVIFLVFLIVPAVSDSIFDDWFDFDFDSSEEVNDLYPVIDDDFWPTMRYSTGVCYFRLDQTYHPREFVATIKLDSMTLDMTAKNYQTFNRDALGMEYKLTNLRTQYKGFRCVRFKISHFGWRVPNYWCYMSTGPTNLPPTTPSLTSTSTTPPITSTSTTPPITSTSTKPPSKSTTPVPTSTSTTQPSTSTTKHTTTTSTTQPSTTIEPTTQPSSSTSTTTTTSATTTINTTPSYSSSTVTTVVTPTTPPTTLPTTTIEPIKTTSTRTTTTVSSTSTTHKPSPTTTISSTSTTQKISPTTLRTSTTTSTKVTLPTRPQPPEPA</sequence>
<dbReference type="OrthoDB" id="6197679at2759"/>
<evidence type="ECO:0000313" key="3">
    <source>
        <dbReference type="EMBL" id="VDI47432.1"/>
    </source>
</evidence>
<comment type="caution">
    <text evidence="3">The sequence shown here is derived from an EMBL/GenBank/DDBJ whole genome shotgun (WGS) entry which is preliminary data.</text>
</comment>
<reference evidence="3" key="1">
    <citation type="submission" date="2018-11" db="EMBL/GenBank/DDBJ databases">
        <authorList>
            <person name="Alioto T."/>
            <person name="Alioto T."/>
        </authorList>
    </citation>
    <scope>NUCLEOTIDE SEQUENCE</scope>
</reference>
<feature type="signal peptide" evidence="2">
    <location>
        <begin position="1"/>
        <end position="18"/>
    </location>
</feature>
<dbReference type="EMBL" id="UYJE01006613">
    <property type="protein sequence ID" value="VDI47432.1"/>
    <property type="molecule type" value="Genomic_DNA"/>
</dbReference>
<feature type="compositionally biased region" description="Low complexity" evidence="1">
    <location>
        <begin position="256"/>
        <end position="318"/>
    </location>
</feature>
<evidence type="ECO:0000256" key="2">
    <source>
        <dbReference type="SAM" id="SignalP"/>
    </source>
</evidence>
<feature type="compositionally biased region" description="Low complexity" evidence="1">
    <location>
        <begin position="146"/>
        <end position="249"/>
    </location>
</feature>
<organism evidence="3 4">
    <name type="scientific">Mytilus galloprovincialis</name>
    <name type="common">Mediterranean mussel</name>
    <dbReference type="NCBI Taxonomy" id="29158"/>
    <lineage>
        <taxon>Eukaryota</taxon>
        <taxon>Metazoa</taxon>
        <taxon>Spiralia</taxon>
        <taxon>Lophotrochozoa</taxon>
        <taxon>Mollusca</taxon>
        <taxon>Bivalvia</taxon>
        <taxon>Autobranchia</taxon>
        <taxon>Pteriomorphia</taxon>
        <taxon>Mytilida</taxon>
        <taxon>Mytiloidea</taxon>
        <taxon>Mytilidae</taxon>
        <taxon>Mytilinae</taxon>
        <taxon>Mytilus</taxon>
    </lineage>
</organism>
<protein>
    <submittedName>
        <fullName evidence="3">Uncharacterized protein</fullName>
    </submittedName>
</protein>
<accession>A0A8B6FE67</accession>
<feature type="chain" id="PRO_5032738967" evidence="2">
    <location>
        <begin position="19"/>
        <end position="326"/>
    </location>
</feature>
<keyword evidence="4" id="KW-1185">Reference proteome</keyword>
<dbReference type="AlphaFoldDB" id="A0A8B6FE67"/>
<feature type="region of interest" description="Disordered" evidence="1">
    <location>
        <begin position="143"/>
        <end position="326"/>
    </location>
</feature>
<gene>
    <name evidence="3" type="ORF">MGAL_10B082191</name>
</gene>
<proteinExistence type="predicted"/>
<keyword evidence="2" id="KW-0732">Signal</keyword>
<evidence type="ECO:0000256" key="1">
    <source>
        <dbReference type="SAM" id="MobiDB-lite"/>
    </source>
</evidence>
<evidence type="ECO:0000313" key="4">
    <source>
        <dbReference type="Proteomes" id="UP000596742"/>
    </source>
</evidence>
<dbReference type="Proteomes" id="UP000596742">
    <property type="component" value="Unassembled WGS sequence"/>
</dbReference>
<name>A0A8B6FE67_MYTGA</name>